<proteinExistence type="predicted"/>
<comment type="caution">
    <text evidence="2">The sequence shown here is derived from an EMBL/GenBank/DDBJ whole genome shotgun (WGS) entry which is preliminary data.</text>
</comment>
<feature type="region of interest" description="Disordered" evidence="1">
    <location>
        <begin position="117"/>
        <end position="146"/>
    </location>
</feature>
<reference evidence="2 3" key="1">
    <citation type="submission" date="2018-02" db="EMBL/GenBank/DDBJ databases">
        <title>Genome sequencing of Solimonas sp. HR-BB.</title>
        <authorList>
            <person name="Lee Y."/>
            <person name="Jeon C.O."/>
        </authorList>
    </citation>
    <scope>NUCLEOTIDE SEQUENCE [LARGE SCALE GENOMIC DNA]</scope>
    <source>
        <strain evidence="2 3">HR-BB</strain>
    </source>
</reference>
<evidence type="ECO:0000256" key="1">
    <source>
        <dbReference type="SAM" id="MobiDB-lite"/>
    </source>
</evidence>
<name>A0A2S5TBN2_9GAMM</name>
<keyword evidence="3" id="KW-1185">Reference proteome</keyword>
<dbReference type="AlphaFoldDB" id="A0A2S5TBN2"/>
<accession>A0A2S5TBN2</accession>
<dbReference type="EMBL" id="PSNW01000013">
    <property type="protein sequence ID" value="PPE72362.1"/>
    <property type="molecule type" value="Genomic_DNA"/>
</dbReference>
<organism evidence="2 3">
    <name type="scientific">Solimonas fluminis</name>
    <dbReference type="NCBI Taxonomy" id="2086571"/>
    <lineage>
        <taxon>Bacteria</taxon>
        <taxon>Pseudomonadati</taxon>
        <taxon>Pseudomonadota</taxon>
        <taxon>Gammaproteobacteria</taxon>
        <taxon>Nevskiales</taxon>
        <taxon>Nevskiaceae</taxon>
        <taxon>Solimonas</taxon>
    </lineage>
</organism>
<protein>
    <submittedName>
        <fullName evidence="2">Uncharacterized protein</fullName>
    </submittedName>
</protein>
<sequence length="146" mass="15837">MVMKQKTLFDAFAYRARVVKQGDIAMIVLDGGGALIVAMDEYIVAHKWAQSKLSSGNMVTDRGRFLDQFSHMVARPGSFLGTKGNDRQLYKLVKAMRGAGHGMDDWMLPPELKAAKLANPDDIAKPKGKDAPEASADGQGEQDGKA</sequence>
<evidence type="ECO:0000313" key="2">
    <source>
        <dbReference type="EMBL" id="PPE72362.1"/>
    </source>
</evidence>
<dbReference type="Proteomes" id="UP000238220">
    <property type="component" value="Unassembled WGS sequence"/>
</dbReference>
<evidence type="ECO:0000313" key="3">
    <source>
        <dbReference type="Proteomes" id="UP000238220"/>
    </source>
</evidence>
<gene>
    <name evidence="2" type="ORF">C3942_18785</name>
</gene>
<feature type="compositionally biased region" description="Basic and acidic residues" evidence="1">
    <location>
        <begin position="122"/>
        <end position="132"/>
    </location>
</feature>